<evidence type="ECO:0000256" key="7">
    <source>
        <dbReference type="PROSITE-ProRule" id="PRU00332"/>
    </source>
</evidence>
<evidence type="ECO:0000256" key="5">
    <source>
        <dbReference type="ARBA" id="ARBA00022884"/>
    </source>
</evidence>
<dbReference type="RefSeq" id="XP_051445827.1">
    <property type="nucleotide sequence ID" value="XM_051584567.1"/>
</dbReference>
<evidence type="ECO:0000259" key="9">
    <source>
        <dbReference type="PROSITE" id="PS50961"/>
    </source>
</evidence>
<accession>A0AAD5EBU7</accession>
<dbReference type="Proteomes" id="UP001206595">
    <property type="component" value="Unassembled WGS sequence"/>
</dbReference>
<evidence type="ECO:0000256" key="3">
    <source>
        <dbReference type="ARBA" id="ARBA00022771"/>
    </source>
</evidence>
<comment type="subcellular location">
    <subcellularLocation>
        <location evidence="1">Nucleus</location>
    </subcellularLocation>
</comment>
<dbReference type="SMART" id="SM00581">
    <property type="entry name" value="PSP"/>
    <property type="match status" value="1"/>
</dbReference>
<reference evidence="10" key="2">
    <citation type="journal article" date="2022" name="Proc. Natl. Acad. Sci. U.S.A.">
        <title>Diploid-dominant life cycles characterize the early evolution of Fungi.</title>
        <authorList>
            <person name="Amses K.R."/>
            <person name="Simmons D.R."/>
            <person name="Longcore J.E."/>
            <person name="Mondo S.J."/>
            <person name="Seto K."/>
            <person name="Jeronimo G.H."/>
            <person name="Bonds A.E."/>
            <person name="Quandt C.A."/>
            <person name="Davis W.J."/>
            <person name="Chang Y."/>
            <person name="Federici B.A."/>
            <person name="Kuo A."/>
            <person name="LaButti K."/>
            <person name="Pangilinan J."/>
            <person name="Andreopoulos W."/>
            <person name="Tritt A."/>
            <person name="Riley R."/>
            <person name="Hundley H."/>
            <person name="Johnson J."/>
            <person name="Lipzen A."/>
            <person name="Barry K."/>
            <person name="Lang B.F."/>
            <person name="Cuomo C.A."/>
            <person name="Buchler N.E."/>
            <person name="Grigoriev I.V."/>
            <person name="Spatafora J.W."/>
            <person name="Stajich J.E."/>
            <person name="James T.Y."/>
        </authorList>
    </citation>
    <scope>NUCLEOTIDE SEQUENCE</scope>
    <source>
        <strain evidence="10">AG</strain>
    </source>
</reference>
<comment type="caution">
    <text evidence="10">The sequence shown here is derived from an EMBL/GenBank/DDBJ whole genome shotgun (WGS) entry which is preliminary data.</text>
</comment>
<evidence type="ECO:0000313" key="10">
    <source>
        <dbReference type="EMBL" id="KAI8580823.1"/>
    </source>
</evidence>
<gene>
    <name evidence="10" type="ORF">K450DRAFT_198168</name>
</gene>
<evidence type="ECO:0000256" key="6">
    <source>
        <dbReference type="ARBA" id="ARBA00023242"/>
    </source>
</evidence>
<feature type="domain" description="HTH La-type RNA-binding" evidence="9">
    <location>
        <begin position="9"/>
        <end position="100"/>
    </location>
</feature>
<dbReference type="GO" id="GO:0003723">
    <property type="term" value="F:RNA binding"/>
    <property type="evidence" value="ECO:0007669"/>
    <property type="project" value="UniProtKB-UniRule"/>
</dbReference>
<dbReference type="GO" id="GO:0008270">
    <property type="term" value="F:zinc ion binding"/>
    <property type="evidence" value="ECO:0007669"/>
    <property type="project" value="UniProtKB-KW"/>
</dbReference>
<keyword evidence="3" id="KW-0863">Zinc-finger</keyword>
<keyword evidence="4" id="KW-0862">Zinc</keyword>
<evidence type="ECO:0000256" key="1">
    <source>
        <dbReference type="ARBA" id="ARBA00004123"/>
    </source>
</evidence>
<protein>
    <recommendedName>
        <fullName evidence="9">HTH La-type RNA-binding domain-containing protein</fullName>
    </recommendedName>
</protein>
<evidence type="ECO:0000256" key="4">
    <source>
        <dbReference type="ARBA" id="ARBA00022833"/>
    </source>
</evidence>
<evidence type="ECO:0000256" key="2">
    <source>
        <dbReference type="ARBA" id="ARBA00022723"/>
    </source>
</evidence>
<evidence type="ECO:0000256" key="8">
    <source>
        <dbReference type="SAM" id="MobiDB-lite"/>
    </source>
</evidence>
<keyword evidence="2" id="KW-0479">Metal-binding</keyword>
<keyword evidence="6" id="KW-0539">Nucleus</keyword>
<proteinExistence type="predicted"/>
<dbReference type="InterPro" id="IPR006630">
    <property type="entry name" value="La_HTH"/>
</dbReference>
<organism evidence="10 11">
    <name type="scientific">Umbelopsis ramanniana AG</name>
    <dbReference type="NCBI Taxonomy" id="1314678"/>
    <lineage>
        <taxon>Eukaryota</taxon>
        <taxon>Fungi</taxon>
        <taxon>Fungi incertae sedis</taxon>
        <taxon>Mucoromycota</taxon>
        <taxon>Mucoromycotina</taxon>
        <taxon>Umbelopsidomycetes</taxon>
        <taxon>Umbelopsidales</taxon>
        <taxon>Umbelopsidaceae</taxon>
        <taxon>Umbelopsis</taxon>
    </lineage>
</organism>
<dbReference type="InterPro" id="IPR006568">
    <property type="entry name" value="PSP_pro-rich"/>
</dbReference>
<dbReference type="EMBL" id="MU620909">
    <property type="protein sequence ID" value="KAI8580823.1"/>
    <property type="molecule type" value="Genomic_DNA"/>
</dbReference>
<dbReference type="PANTHER" id="PTHR13316">
    <property type="entry name" value="ZINC FINGER, CCHC DOMAIN CONTAINING 8"/>
    <property type="match status" value="1"/>
</dbReference>
<keyword evidence="5 7" id="KW-0694">RNA-binding</keyword>
<dbReference type="Pfam" id="PF04046">
    <property type="entry name" value="PSP"/>
    <property type="match status" value="1"/>
</dbReference>
<dbReference type="AlphaFoldDB" id="A0AAD5EBU7"/>
<reference evidence="10" key="1">
    <citation type="submission" date="2021-06" db="EMBL/GenBank/DDBJ databases">
        <authorList>
            <consortium name="DOE Joint Genome Institute"/>
            <person name="Mondo S.J."/>
            <person name="Amses K.R."/>
            <person name="Simmons D.R."/>
            <person name="Longcore J.E."/>
            <person name="Seto K."/>
            <person name="Alves G.H."/>
            <person name="Bonds A.E."/>
            <person name="Quandt C.A."/>
            <person name="Davis W.J."/>
            <person name="Chang Y."/>
            <person name="Letcher P.M."/>
            <person name="Powell M.J."/>
            <person name="Kuo A."/>
            <person name="Labutti K."/>
            <person name="Pangilinan J."/>
            <person name="Andreopoulos W."/>
            <person name="Tritt A."/>
            <person name="Riley R."/>
            <person name="Hundley H."/>
            <person name="Johnson J."/>
            <person name="Lipzen A."/>
            <person name="Barry K."/>
            <person name="Berbee M.L."/>
            <person name="Buchler N.E."/>
            <person name="Grigoriev I.V."/>
            <person name="Spatafora J.W."/>
            <person name="Stajich J.E."/>
            <person name="James T.Y."/>
        </authorList>
    </citation>
    <scope>NUCLEOTIDE SEQUENCE</scope>
    <source>
        <strain evidence="10">AG</strain>
    </source>
</reference>
<dbReference type="PROSITE" id="PS50961">
    <property type="entry name" value="HTH_LA"/>
    <property type="match status" value="1"/>
</dbReference>
<dbReference type="GO" id="GO:0071013">
    <property type="term" value="C:catalytic step 2 spliceosome"/>
    <property type="evidence" value="ECO:0007669"/>
    <property type="project" value="TreeGrafter"/>
</dbReference>
<dbReference type="InterPro" id="IPR052115">
    <property type="entry name" value="NEXT_complex_subunit_ZCCHC8"/>
</dbReference>
<name>A0AAD5EBU7_UMBRA</name>
<sequence length="438" mass="49751">MQGERSLHERKSKLLAYDVVNSLERVFKFPSNTRDPILAMMLRSSSDGFLFLNILSNMIPMLAGIPLEYIEHCLQRTDNNLELSTDKLKIRLRRSKPLGTTPSDRFGNKDVSEPDIDASGQPKREEAGEYYRPYTPRFLHVAGNEDVNSAKKGDEQPGSHLTPVVFRDGVFVIDDQIDESKYNLSQDLVPQYTKESNKIIGEVEEESQSNRCFNCNSVEHSFKQCPEPRNPALIKANRKQFQNESSSGTSNSARFFVELGLREAVEQLTPGKLSQQLQDALGMQGSEPPYYRKIREYGYPPGYTKCEDELAIATDSESEPALLIYDDHHIDKDFSGTSNSRSDTHTSLLKHHIELVQKRRKLPKIQTVTYPGLDLYTLYNYDETIVSNEHQISEQQYYEYYATKSALPASYPAADPVAPATDQAIFEDDEEADMDMSD</sequence>
<keyword evidence="11" id="KW-1185">Reference proteome</keyword>
<feature type="region of interest" description="Disordered" evidence="8">
    <location>
        <begin position="94"/>
        <end position="128"/>
    </location>
</feature>
<dbReference type="GeneID" id="75909917"/>
<dbReference type="PANTHER" id="PTHR13316:SF0">
    <property type="entry name" value="ZINC FINGER CCHC DOMAIN-CONTAINING PROTEIN 8"/>
    <property type="match status" value="1"/>
</dbReference>
<evidence type="ECO:0000313" key="11">
    <source>
        <dbReference type="Proteomes" id="UP001206595"/>
    </source>
</evidence>